<dbReference type="SUPFAM" id="SSF161098">
    <property type="entry name" value="MetI-like"/>
    <property type="match status" value="1"/>
</dbReference>
<feature type="domain" description="ABC transmembrane type-1" evidence="9">
    <location>
        <begin position="97"/>
        <end position="289"/>
    </location>
</feature>
<reference evidence="10" key="1">
    <citation type="journal article" date="2016" name="Front. Microbiol.">
        <title>Genome Sequence of the Piezophilic, Mesophilic Sulfate-Reducing Bacterium Desulfovibrio indicus J2T.</title>
        <authorList>
            <person name="Cao J."/>
            <person name="Maignien L."/>
            <person name="Shao Z."/>
            <person name="Alain K."/>
            <person name="Jebbar M."/>
        </authorList>
    </citation>
    <scope>NUCLEOTIDE SEQUENCE</scope>
    <source>
        <strain evidence="10">NBRC 103626</strain>
    </source>
</reference>
<comment type="similarity">
    <text evidence="7">Belongs to the binding-protein-dependent transport system permease family.</text>
</comment>
<feature type="region of interest" description="Disordered" evidence="8">
    <location>
        <begin position="1"/>
        <end position="24"/>
    </location>
</feature>
<sequence>MSSANALAGSADVTAPTRMPAPGRPEIVRERAGARGGTVVEKPLSTLELLYNQGWLRKILILAILALIWEAYGRYLDNDLLFPTFSATLGAFFRGVADGTLPLRAWGSVKILLVGYAIGIVLATILTGIAIASRIGTDFLETMTSMLNPLPAIALLPLALIWFGLGNGSLVFVLVHSVTWAIALNTHSGFLSVSRTLKMVGRNYGLSGAGLIRKILIPAAFPSILTGLKVGWAFAWRTLIAAELVFGVSSGSGGLGWFIFENKNMLDIPNVFAGLLTVILIGLVVENLIFQTIERHTIQRWGMQA</sequence>
<feature type="transmembrane region" description="Helical" evidence="7">
    <location>
        <begin position="109"/>
        <end position="133"/>
    </location>
</feature>
<keyword evidence="5 7" id="KW-1133">Transmembrane helix</keyword>
<feature type="transmembrane region" description="Helical" evidence="7">
    <location>
        <begin position="145"/>
        <end position="165"/>
    </location>
</feature>
<dbReference type="Proteomes" id="UP001055108">
    <property type="component" value="Unassembled WGS sequence"/>
</dbReference>
<evidence type="ECO:0000256" key="7">
    <source>
        <dbReference type="RuleBase" id="RU363032"/>
    </source>
</evidence>
<evidence type="ECO:0000259" key="9">
    <source>
        <dbReference type="PROSITE" id="PS50928"/>
    </source>
</evidence>
<evidence type="ECO:0000313" key="11">
    <source>
        <dbReference type="Proteomes" id="UP001055108"/>
    </source>
</evidence>
<name>A0AA37HK38_9HYPH</name>
<dbReference type="EMBL" id="BPQM01000005">
    <property type="protein sequence ID" value="GJD77065.1"/>
    <property type="molecule type" value="Genomic_DNA"/>
</dbReference>
<dbReference type="InterPro" id="IPR035906">
    <property type="entry name" value="MetI-like_sf"/>
</dbReference>
<dbReference type="InterPro" id="IPR000515">
    <property type="entry name" value="MetI-like"/>
</dbReference>
<keyword evidence="4 7" id="KW-0812">Transmembrane</keyword>
<proteinExistence type="inferred from homology"/>
<gene>
    <name evidence="10" type="ORF">NBEOAGPD_0267</name>
</gene>
<keyword evidence="11" id="KW-1185">Reference proteome</keyword>
<evidence type="ECO:0000256" key="8">
    <source>
        <dbReference type="SAM" id="MobiDB-lite"/>
    </source>
</evidence>
<evidence type="ECO:0000256" key="3">
    <source>
        <dbReference type="ARBA" id="ARBA00022475"/>
    </source>
</evidence>
<dbReference type="CDD" id="cd06261">
    <property type="entry name" value="TM_PBP2"/>
    <property type="match status" value="1"/>
</dbReference>
<evidence type="ECO:0000256" key="2">
    <source>
        <dbReference type="ARBA" id="ARBA00022448"/>
    </source>
</evidence>
<evidence type="ECO:0000256" key="5">
    <source>
        <dbReference type="ARBA" id="ARBA00022989"/>
    </source>
</evidence>
<accession>A0AA37HK38</accession>
<evidence type="ECO:0000256" key="6">
    <source>
        <dbReference type="ARBA" id="ARBA00023136"/>
    </source>
</evidence>
<keyword evidence="6 7" id="KW-0472">Membrane</keyword>
<reference evidence="10" key="2">
    <citation type="submission" date="2021-08" db="EMBL/GenBank/DDBJ databases">
        <authorList>
            <person name="Tani A."/>
            <person name="Ola A."/>
            <person name="Ogura Y."/>
            <person name="Katsura K."/>
            <person name="Hayashi T."/>
        </authorList>
    </citation>
    <scope>NUCLEOTIDE SEQUENCE</scope>
    <source>
        <strain evidence="10">NBRC 103626</strain>
    </source>
</reference>
<evidence type="ECO:0000256" key="1">
    <source>
        <dbReference type="ARBA" id="ARBA00004651"/>
    </source>
</evidence>
<feature type="transmembrane region" description="Helical" evidence="7">
    <location>
        <begin position="272"/>
        <end position="290"/>
    </location>
</feature>
<protein>
    <recommendedName>
        <fullName evidence="9">ABC transmembrane type-1 domain-containing protein</fullName>
    </recommendedName>
</protein>
<dbReference type="AlphaFoldDB" id="A0AA37HK38"/>
<dbReference type="PANTHER" id="PTHR30151">
    <property type="entry name" value="ALKANE SULFONATE ABC TRANSPORTER-RELATED, MEMBRANE SUBUNIT"/>
    <property type="match status" value="1"/>
</dbReference>
<comment type="subcellular location">
    <subcellularLocation>
        <location evidence="1 7">Cell membrane</location>
        <topology evidence="1 7">Multi-pass membrane protein</topology>
    </subcellularLocation>
</comment>
<dbReference type="GO" id="GO:0055085">
    <property type="term" value="P:transmembrane transport"/>
    <property type="evidence" value="ECO:0007669"/>
    <property type="project" value="InterPro"/>
</dbReference>
<keyword evidence="3" id="KW-1003">Cell membrane</keyword>
<dbReference type="GO" id="GO:0005886">
    <property type="term" value="C:plasma membrane"/>
    <property type="evidence" value="ECO:0007669"/>
    <property type="project" value="UniProtKB-SubCell"/>
</dbReference>
<organism evidence="10 11">
    <name type="scientific">Methylobacterium gregans</name>
    <dbReference type="NCBI Taxonomy" id="374424"/>
    <lineage>
        <taxon>Bacteria</taxon>
        <taxon>Pseudomonadati</taxon>
        <taxon>Pseudomonadota</taxon>
        <taxon>Alphaproteobacteria</taxon>
        <taxon>Hyphomicrobiales</taxon>
        <taxon>Methylobacteriaceae</taxon>
        <taxon>Methylobacterium</taxon>
    </lineage>
</organism>
<comment type="caution">
    <text evidence="10">The sequence shown here is derived from an EMBL/GenBank/DDBJ whole genome shotgun (WGS) entry which is preliminary data.</text>
</comment>
<feature type="transmembrane region" description="Helical" evidence="7">
    <location>
        <begin position="240"/>
        <end position="260"/>
    </location>
</feature>
<keyword evidence="2 7" id="KW-0813">Transport</keyword>
<dbReference type="PANTHER" id="PTHR30151:SF16">
    <property type="entry name" value="ABC TRANSPORTER PERMEASE PROTEIN"/>
    <property type="match status" value="1"/>
</dbReference>
<dbReference type="Gene3D" id="1.10.3720.10">
    <property type="entry name" value="MetI-like"/>
    <property type="match status" value="1"/>
</dbReference>
<evidence type="ECO:0000256" key="4">
    <source>
        <dbReference type="ARBA" id="ARBA00022692"/>
    </source>
</evidence>
<dbReference type="PROSITE" id="PS50928">
    <property type="entry name" value="ABC_TM1"/>
    <property type="match status" value="1"/>
</dbReference>
<dbReference type="Pfam" id="PF00528">
    <property type="entry name" value="BPD_transp_1"/>
    <property type="match status" value="1"/>
</dbReference>
<evidence type="ECO:0000313" key="10">
    <source>
        <dbReference type="EMBL" id="GJD77065.1"/>
    </source>
</evidence>